<accession>A0A5C4RUF6</accession>
<dbReference type="EMBL" id="SMDR01000001">
    <property type="protein sequence ID" value="TNJ34559.1"/>
    <property type="molecule type" value="Genomic_DNA"/>
</dbReference>
<sequence length="465" mass="48441">MASKTGSRGKRGGSSIGPAIFWVFTRLVLPLGLIYAVLWWRTGVAIDRQLDSLRPFMDIRRGGTVLGLNGDVGIRKLVIQPQAGSPMPAIRVTADRAVLRTPGIFWVLRSAIFGVPDEIPSRFGFSLSGAGVDGPPEALEAAMLGGHVMFPFELAGCEPGLTLEVANALGLRDAEGNFALTMEYGGADHLRLRIESETPGQATLSGDINLSLGPAGNPSMRLLTAGFESLNILIQDQGFGGRRNAYCARKLGISPQEFVARHVEAVRAGFAADGLVPGAAMDQAYTGFVRDGGKLTILARPLRPGPLAQLQEVGLDGLGLFVDATVKHNDDFTAPLVFLPADQFASTSPAAATGAQDAAAVPAVAAAEAPAAPADATADEAPAPGTEIAYDDLPAHLGAAVEVSTSLGTVRRGVLTGASSISIVIKLAPEEGGFPLSMPKYNIVKVRLAPPLTETPETQENAQAQ</sequence>
<protein>
    <submittedName>
        <fullName evidence="2">Uncharacterized protein</fullName>
    </submittedName>
</protein>
<gene>
    <name evidence="2" type="ORF">E1B00_01870</name>
</gene>
<keyword evidence="3" id="KW-1185">Reference proteome</keyword>
<keyword evidence="1" id="KW-1133">Transmembrane helix</keyword>
<evidence type="ECO:0000313" key="2">
    <source>
        <dbReference type="EMBL" id="TNJ34559.1"/>
    </source>
</evidence>
<proteinExistence type="predicted"/>
<dbReference type="OrthoDB" id="7055621at2"/>
<feature type="transmembrane region" description="Helical" evidence="1">
    <location>
        <begin position="20"/>
        <end position="40"/>
    </location>
</feature>
<comment type="caution">
    <text evidence="2">The sequence shown here is derived from an EMBL/GenBank/DDBJ whole genome shotgun (WGS) entry which is preliminary data.</text>
</comment>
<dbReference type="Proteomes" id="UP000305760">
    <property type="component" value="Unassembled WGS sequence"/>
</dbReference>
<reference evidence="2 3" key="1">
    <citation type="submission" date="2019-03" db="EMBL/GenBank/DDBJ databases">
        <title>Arenimonas daejeonensis sp. nov., isolated from compost.</title>
        <authorList>
            <person name="Jeon C.O."/>
        </authorList>
    </citation>
    <scope>NUCLEOTIDE SEQUENCE [LARGE SCALE GENOMIC DNA]</scope>
    <source>
        <strain evidence="2 3">R29</strain>
    </source>
</reference>
<keyword evidence="1" id="KW-0812">Transmembrane</keyword>
<evidence type="ECO:0000256" key="1">
    <source>
        <dbReference type="SAM" id="Phobius"/>
    </source>
</evidence>
<evidence type="ECO:0000313" key="3">
    <source>
        <dbReference type="Proteomes" id="UP000305760"/>
    </source>
</evidence>
<organism evidence="2 3">
    <name type="scientific">Arenimonas terrae</name>
    <dbReference type="NCBI Taxonomy" id="2546226"/>
    <lineage>
        <taxon>Bacteria</taxon>
        <taxon>Pseudomonadati</taxon>
        <taxon>Pseudomonadota</taxon>
        <taxon>Gammaproteobacteria</taxon>
        <taxon>Lysobacterales</taxon>
        <taxon>Lysobacteraceae</taxon>
        <taxon>Arenimonas</taxon>
    </lineage>
</organism>
<keyword evidence="1" id="KW-0472">Membrane</keyword>
<name>A0A5C4RUF6_9GAMM</name>
<dbReference type="RefSeq" id="WP_139445058.1">
    <property type="nucleotide sequence ID" value="NZ_SMDR01000001.1"/>
</dbReference>
<dbReference type="AlphaFoldDB" id="A0A5C4RUF6"/>